<feature type="compositionally biased region" description="Basic residues" evidence="3">
    <location>
        <begin position="859"/>
        <end position="869"/>
    </location>
</feature>
<comment type="caution">
    <text evidence="4">The sequence shown here is derived from an EMBL/GenBank/DDBJ whole genome shotgun (WGS) entry which is preliminary data.</text>
</comment>
<dbReference type="GO" id="GO:0005634">
    <property type="term" value="C:nucleus"/>
    <property type="evidence" value="ECO:0007669"/>
    <property type="project" value="UniProtKB-SubCell"/>
</dbReference>
<name>A0AAN8I4X8_9EURO</name>
<proteinExistence type="predicted"/>
<feature type="region of interest" description="Disordered" evidence="3">
    <location>
        <begin position="798"/>
        <end position="897"/>
    </location>
</feature>
<feature type="compositionally biased region" description="Acidic residues" evidence="3">
    <location>
        <begin position="834"/>
        <end position="849"/>
    </location>
</feature>
<feature type="compositionally biased region" description="Basic residues" evidence="3">
    <location>
        <begin position="46"/>
        <end position="58"/>
    </location>
</feature>
<accession>A0AAN8I4X8</accession>
<gene>
    <name evidence="4" type="ORF">OHC33_006752</name>
</gene>
<evidence type="ECO:0000256" key="1">
    <source>
        <dbReference type="ARBA" id="ARBA00004123"/>
    </source>
</evidence>
<keyword evidence="2" id="KW-0539">Nucleus</keyword>
<protein>
    <submittedName>
        <fullName evidence="4">Uncharacterized protein</fullName>
    </submittedName>
</protein>
<dbReference type="EMBL" id="JAKLMC020000016">
    <property type="protein sequence ID" value="KAK5952279.1"/>
    <property type="molecule type" value="Genomic_DNA"/>
</dbReference>
<dbReference type="GO" id="GO:0003677">
    <property type="term" value="F:DNA binding"/>
    <property type="evidence" value="ECO:0007669"/>
    <property type="project" value="InterPro"/>
</dbReference>
<evidence type="ECO:0000256" key="2">
    <source>
        <dbReference type="ARBA" id="ARBA00023242"/>
    </source>
</evidence>
<feature type="compositionally biased region" description="Basic and acidic residues" evidence="3">
    <location>
        <begin position="177"/>
        <end position="198"/>
    </location>
</feature>
<evidence type="ECO:0000313" key="4">
    <source>
        <dbReference type="EMBL" id="KAK5952279.1"/>
    </source>
</evidence>
<feature type="compositionally biased region" description="Polar residues" evidence="3">
    <location>
        <begin position="257"/>
        <end position="267"/>
    </location>
</feature>
<feature type="region of interest" description="Disordered" evidence="3">
    <location>
        <begin position="672"/>
        <end position="746"/>
    </location>
</feature>
<organism evidence="4 5">
    <name type="scientific">Knufia fluminis</name>
    <dbReference type="NCBI Taxonomy" id="191047"/>
    <lineage>
        <taxon>Eukaryota</taxon>
        <taxon>Fungi</taxon>
        <taxon>Dikarya</taxon>
        <taxon>Ascomycota</taxon>
        <taxon>Pezizomycotina</taxon>
        <taxon>Eurotiomycetes</taxon>
        <taxon>Chaetothyriomycetidae</taxon>
        <taxon>Chaetothyriales</taxon>
        <taxon>Trichomeriaceae</taxon>
        <taxon>Knufia</taxon>
    </lineage>
</organism>
<feature type="compositionally biased region" description="Low complexity" evidence="3">
    <location>
        <begin position="203"/>
        <end position="216"/>
    </location>
</feature>
<dbReference type="PANTHER" id="PTHR15074">
    <property type="entry name" value="METHYL-CPG-BINDING PROTEIN"/>
    <property type="match status" value="1"/>
</dbReference>
<evidence type="ECO:0000313" key="5">
    <source>
        <dbReference type="Proteomes" id="UP001316803"/>
    </source>
</evidence>
<dbReference type="Proteomes" id="UP001316803">
    <property type="component" value="Unassembled WGS sequence"/>
</dbReference>
<reference evidence="4 5" key="1">
    <citation type="submission" date="2022-12" db="EMBL/GenBank/DDBJ databases">
        <title>Genomic features and morphological characterization of a novel Knufia sp. strain isolated from spacecraft assembly facility.</title>
        <authorList>
            <person name="Teixeira M."/>
            <person name="Chander A.M."/>
            <person name="Stajich J.E."/>
            <person name="Venkateswaran K."/>
        </authorList>
    </citation>
    <scope>NUCLEOTIDE SEQUENCE [LARGE SCALE GENOMIC DNA]</scope>
    <source>
        <strain evidence="4 5">FJI-L2-BK-P2</strain>
    </source>
</reference>
<feature type="compositionally biased region" description="Basic and acidic residues" evidence="3">
    <location>
        <begin position="1"/>
        <end position="45"/>
    </location>
</feature>
<sequence length="897" mass="98933">MPTRPRDSSPERRREKKESRSDKSDRPEKKERDRSDRDKDRDKDKERKHRSTHTHRSSSTKEKSSSKTSLSSSGSRRRTSMPGVVEQDSSIDGADTRSKSSAYPAFSKEHSKEAVAPRPDYNLFTPPSTDINASKEKLANLNRIINNGPPSPPLTDKTAGRPKSANTKPVTVETIIEEEKRDGSDTRSTRRVKTRDSKSTTQSKRPSGSSSPVSGVKSKKETTTTPLRASTNRPASVHVASQATRTVSPPRDDSNSDENTVLSSDGTSIAPEQPSIQRPGSKIPPPVIEDHVPLQTSFTPGPSLSRQQTPVDIVVEPGSAFGTPSSMGGPPPPPPPPHMPVVIPRVDYLLQNGGLNHPIPKNLLYAGKPMAVQQATMSPGQPPVVVANLFEPYNQILSDFEKVMAKNGSLAVATGYRSVARRLLDRLEAVFARDLSAEFCTCSICEYDRDQEEDMQGVSWGEILELVSGRKDLPSWPPFSLAESRGLGLNFSDLQTPMQKLDIDVPEEYKEHYIRQSQKTKHSVDRWLNRQTGNDPTAAPPEDVDDETLTFAILTHIPAEHRPIFKDLLGIIDMPIQPPRRAPSPDRDQQHQPRTAPTPIPHKNRPEYIEAAGAAIQRLYRLPTLPRDPETAIYLLNNPSLHHPLATLAAVSNDEWDILISGRFDGFLRSGAEDDYPGHGQNPGSYGAPNGSYTPQHVGRAPSRGATPAYGPTRSRQNSGAYNYPRPQTAPPYRSVSGSNDLGKTGPIALDEETEIATLAEIERDIYVGMEALEDAFESLHLRAESVRKAIRERSAGLAAAQQRRKQSEIEVRTGTPASHTGNEPGQGIYQWENETDDGFADDVSELAPDDSASNISSNRRRKHKRRNERRTPVVGAIDEEDESEGYITRESSPEKR</sequence>
<comment type="subcellular location">
    <subcellularLocation>
        <location evidence="1">Nucleus</location>
    </subcellularLocation>
</comment>
<dbReference type="PANTHER" id="PTHR15074:SF5">
    <property type="entry name" value="5-METHYLCYTOSINE G_T MISMATCH-SPECIFIC DNA GLYCOSYLASE"/>
    <property type="match status" value="1"/>
</dbReference>
<feature type="region of interest" description="Disordered" evidence="3">
    <location>
        <begin position="575"/>
        <end position="604"/>
    </location>
</feature>
<feature type="region of interest" description="Disordered" evidence="3">
    <location>
        <begin position="1"/>
        <end position="290"/>
    </location>
</feature>
<keyword evidence="5" id="KW-1185">Reference proteome</keyword>
<feature type="compositionally biased region" description="Polar residues" evidence="3">
    <location>
        <begin position="223"/>
        <end position="247"/>
    </location>
</feature>
<dbReference type="InterPro" id="IPR045138">
    <property type="entry name" value="MeCP2/MBD4"/>
</dbReference>
<dbReference type="AlphaFoldDB" id="A0AAN8I4X8"/>
<evidence type="ECO:0000256" key="3">
    <source>
        <dbReference type="SAM" id="MobiDB-lite"/>
    </source>
</evidence>